<dbReference type="SUPFAM" id="SSF53955">
    <property type="entry name" value="Lysozyme-like"/>
    <property type="match status" value="1"/>
</dbReference>
<evidence type="ECO:0000256" key="1">
    <source>
        <dbReference type="SAM" id="MobiDB-lite"/>
    </source>
</evidence>
<organism evidence="2 3">
    <name type="scientific">Paracoccus hibiscisoli</name>
    <dbReference type="NCBI Taxonomy" id="2023261"/>
    <lineage>
        <taxon>Bacteria</taxon>
        <taxon>Pseudomonadati</taxon>
        <taxon>Pseudomonadota</taxon>
        <taxon>Alphaproteobacteria</taxon>
        <taxon>Rhodobacterales</taxon>
        <taxon>Paracoccaceae</taxon>
        <taxon>Paracoccus</taxon>
    </lineage>
</organism>
<protein>
    <submittedName>
        <fullName evidence="2">Uncharacterized protein</fullName>
    </submittedName>
</protein>
<evidence type="ECO:0000313" key="3">
    <source>
        <dbReference type="Proteomes" id="UP000306223"/>
    </source>
</evidence>
<dbReference type="Gene3D" id="1.10.530.10">
    <property type="match status" value="1"/>
</dbReference>
<dbReference type="Proteomes" id="UP000306223">
    <property type="component" value="Unassembled WGS sequence"/>
</dbReference>
<feature type="compositionally biased region" description="Low complexity" evidence="1">
    <location>
        <begin position="68"/>
        <end position="87"/>
    </location>
</feature>
<dbReference type="OrthoDB" id="7851400at2"/>
<dbReference type="RefSeq" id="WP_136855763.1">
    <property type="nucleotide sequence ID" value="NZ_SUNH01000007.1"/>
</dbReference>
<comment type="caution">
    <text evidence="2">The sequence shown here is derived from an EMBL/GenBank/DDBJ whole genome shotgun (WGS) entry which is preliminary data.</text>
</comment>
<accession>A0A4V5MU08</accession>
<evidence type="ECO:0000313" key="2">
    <source>
        <dbReference type="EMBL" id="TJZ85838.1"/>
    </source>
</evidence>
<gene>
    <name evidence="2" type="ORF">FA740_05405</name>
</gene>
<feature type="region of interest" description="Disordered" evidence="1">
    <location>
        <begin position="67"/>
        <end position="87"/>
    </location>
</feature>
<sequence>MSLANSIGSFAQGFANGATAKKDRAERAAVMAQNDRLIDMMGQQMQRGGAQGGFGAMPPAGGLGYGGAAPANDGAPPATGSAGASAGDFKPGQTIDLWSLMDKHEGAGDYDTLFGHSQRDGQFKGTRISNMTIGQAIDFANPRGAYGQWVAGKNGGTVATPMGRHQIVGSTLKRAAEQMGLDPSTPFNRDTQDAVARHLAANRLRGASSPEAARAAIRSEWVGFRKVPDAQLDQAISGFREQYMGGGVGARPPVS</sequence>
<proteinExistence type="predicted"/>
<dbReference type="EMBL" id="SUNH01000007">
    <property type="protein sequence ID" value="TJZ85838.1"/>
    <property type="molecule type" value="Genomic_DNA"/>
</dbReference>
<keyword evidence="3" id="KW-1185">Reference proteome</keyword>
<dbReference type="InterPro" id="IPR023346">
    <property type="entry name" value="Lysozyme-like_dom_sf"/>
</dbReference>
<reference evidence="2 3" key="1">
    <citation type="submission" date="2019-04" db="EMBL/GenBank/DDBJ databases">
        <authorList>
            <person name="Li J."/>
        </authorList>
    </citation>
    <scope>NUCLEOTIDE SEQUENCE [LARGE SCALE GENOMIC DNA]</scope>
    <source>
        <strain evidence="2 3">CCTCC AB2016182</strain>
    </source>
</reference>
<dbReference type="AlphaFoldDB" id="A0A4V5MU08"/>
<name>A0A4V5MU08_9RHOB</name>